<feature type="compositionally biased region" description="Polar residues" evidence="2">
    <location>
        <begin position="1"/>
        <end position="22"/>
    </location>
</feature>
<feature type="region of interest" description="Disordered" evidence="2">
    <location>
        <begin position="289"/>
        <end position="398"/>
    </location>
</feature>
<dbReference type="EMBL" id="NMPR01000018">
    <property type="protein sequence ID" value="KAA8634821.1"/>
    <property type="molecule type" value="Genomic_DNA"/>
</dbReference>
<organism evidence="3 4">
    <name type="scientific">Sordaria macrospora</name>
    <dbReference type="NCBI Taxonomy" id="5147"/>
    <lineage>
        <taxon>Eukaryota</taxon>
        <taxon>Fungi</taxon>
        <taxon>Dikarya</taxon>
        <taxon>Ascomycota</taxon>
        <taxon>Pezizomycotina</taxon>
        <taxon>Sordariomycetes</taxon>
        <taxon>Sordariomycetidae</taxon>
        <taxon>Sordariales</taxon>
        <taxon>Sordariaceae</taxon>
        <taxon>Sordaria</taxon>
    </lineage>
</organism>
<feature type="compositionally biased region" description="Polar residues" evidence="2">
    <location>
        <begin position="296"/>
        <end position="308"/>
    </location>
</feature>
<proteinExistence type="predicted"/>
<dbReference type="AlphaFoldDB" id="A0A8S9A1W9"/>
<evidence type="ECO:0000256" key="2">
    <source>
        <dbReference type="SAM" id="MobiDB-lite"/>
    </source>
</evidence>
<evidence type="ECO:0000256" key="1">
    <source>
        <dbReference type="SAM" id="Coils"/>
    </source>
</evidence>
<feature type="compositionally biased region" description="Low complexity" evidence="2">
    <location>
        <begin position="23"/>
        <end position="40"/>
    </location>
</feature>
<feature type="region of interest" description="Disordered" evidence="2">
    <location>
        <begin position="1"/>
        <end position="55"/>
    </location>
</feature>
<sequence>MASASRLTSPFFNDHSWSQETASTNGSSQSSLFSQPSQHSTQPSRQSSLASSPLEPDLEADLDQEQLDEIDEHSPEVWASYLSAQYQTHIVETLKQTVFEKLDQLKASITSLQQNYVRQEEASTASSSELRATHDQIFTFLRDLKPIPGRISALESDVRQNKEQAGRALSDLDDKLSSLKTDLVVKHDGAVRGLKSVRDQNQSLLETLVALRGEVMNLQLQQTQTDGRLSTFQKELEKTLAPRPELSNEAMDFLRQLLSRRADLMGLMEPPTTATSGTNVPLIEAAPQLDLPWRSPQDTVDSTNSNLPVQAAPKTRAAHKRKALPSALDLTGPEPQAEKRANPKRTKFDLPPVSSSRQLHESRKQLPVAKAKKALSAPETRPSATTKQTGTTKQKAPVAGMGTAPAGLSQQPPVRPKVQDMKLLFKKFNDEYKAKRPKFDYLFIWKFIGQIESSEKLIHLQVRLLELLPDHVSQRRASHRLGDKFIQISKTVTWAQFATALAEV</sequence>
<feature type="coiled-coil region" evidence="1">
    <location>
        <begin position="194"/>
        <end position="221"/>
    </location>
</feature>
<feature type="compositionally biased region" description="Low complexity" evidence="2">
    <location>
        <begin position="385"/>
        <end position="395"/>
    </location>
</feature>
<comment type="caution">
    <text evidence="3">The sequence shown here is derived from an EMBL/GenBank/DDBJ whole genome shotgun (WGS) entry which is preliminary data.</text>
</comment>
<accession>A0A8S9A1W9</accession>
<gene>
    <name evidence="3" type="ORF">SMACR_02785</name>
</gene>
<name>A0A8S9A1W9_SORMA</name>
<evidence type="ECO:0000313" key="4">
    <source>
        <dbReference type="Proteomes" id="UP000433876"/>
    </source>
</evidence>
<dbReference type="OMA" id="YQTHIVE"/>
<dbReference type="VEuPathDB" id="FungiDB:SMAC_02785"/>
<protein>
    <submittedName>
        <fullName evidence="3">Uncharacterized protein</fullName>
    </submittedName>
</protein>
<keyword evidence="1" id="KW-0175">Coiled coil</keyword>
<reference evidence="3 4" key="1">
    <citation type="submission" date="2017-07" db="EMBL/GenBank/DDBJ databases">
        <title>Genome sequence of the Sordaria macrospora wild type strain R19027.</title>
        <authorList>
            <person name="Nowrousian M."/>
            <person name="Teichert I."/>
            <person name="Kueck U."/>
        </authorList>
    </citation>
    <scope>NUCLEOTIDE SEQUENCE [LARGE SCALE GENOMIC DNA]</scope>
    <source>
        <strain evidence="3 4">R19027</strain>
        <tissue evidence="3">Mycelium</tissue>
    </source>
</reference>
<feature type="compositionally biased region" description="Polar residues" evidence="2">
    <location>
        <begin position="41"/>
        <end position="51"/>
    </location>
</feature>
<feature type="coiled-coil region" evidence="1">
    <location>
        <begin position="95"/>
        <end position="122"/>
    </location>
</feature>
<evidence type="ECO:0000313" key="3">
    <source>
        <dbReference type="EMBL" id="KAA8634821.1"/>
    </source>
</evidence>
<dbReference type="Proteomes" id="UP000433876">
    <property type="component" value="Unassembled WGS sequence"/>
</dbReference>